<keyword evidence="2" id="KW-1185">Reference proteome</keyword>
<dbReference type="HOGENOM" id="CLU_1556111_0_0_1"/>
<dbReference type="AlphaFoldDB" id="A0A015KT98"/>
<proteinExistence type="predicted"/>
<organism evidence="1 2">
    <name type="scientific">Rhizophagus irregularis (strain DAOM 197198w)</name>
    <name type="common">Glomus intraradices</name>
    <dbReference type="NCBI Taxonomy" id="1432141"/>
    <lineage>
        <taxon>Eukaryota</taxon>
        <taxon>Fungi</taxon>
        <taxon>Fungi incertae sedis</taxon>
        <taxon>Mucoromycota</taxon>
        <taxon>Glomeromycotina</taxon>
        <taxon>Glomeromycetes</taxon>
        <taxon>Glomerales</taxon>
        <taxon>Glomeraceae</taxon>
        <taxon>Rhizophagus</taxon>
    </lineage>
</organism>
<name>A0A015KT98_RHIIW</name>
<reference evidence="1 2" key="1">
    <citation type="submission" date="2014-02" db="EMBL/GenBank/DDBJ databases">
        <title>Single nucleus genome sequencing reveals high similarity among nuclei of an endomycorrhizal fungus.</title>
        <authorList>
            <person name="Lin K."/>
            <person name="Geurts R."/>
            <person name="Zhang Z."/>
            <person name="Limpens E."/>
            <person name="Saunders D.G."/>
            <person name="Mu D."/>
            <person name="Pang E."/>
            <person name="Cao H."/>
            <person name="Cha H."/>
            <person name="Lin T."/>
            <person name="Zhou Q."/>
            <person name="Shang Y."/>
            <person name="Li Y."/>
            <person name="Ivanov S."/>
            <person name="Sharma T."/>
            <person name="Velzen R.V."/>
            <person name="Ruijter N.D."/>
            <person name="Aanen D.K."/>
            <person name="Win J."/>
            <person name="Kamoun S."/>
            <person name="Bisseling T."/>
            <person name="Huang S."/>
        </authorList>
    </citation>
    <scope>NUCLEOTIDE SEQUENCE [LARGE SCALE GENOMIC DNA]</scope>
    <source>
        <strain evidence="2">DAOM197198w</strain>
    </source>
</reference>
<evidence type="ECO:0000313" key="1">
    <source>
        <dbReference type="EMBL" id="EXX70869.1"/>
    </source>
</evidence>
<accession>A0A015KT98</accession>
<dbReference type="EMBL" id="JEMT01016338">
    <property type="protein sequence ID" value="EXX70869.1"/>
    <property type="molecule type" value="Genomic_DNA"/>
</dbReference>
<comment type="caution">
    <text evidence="1">The sequence shown here is derived from an EMBL/GenBank/DDBJ whole genome shotgun (WGS) entry which is preliminary data.</text>
</comment>
<protein>
    <submittedName>
        <fullName evidence="1">Uncharacterized protein</fullName>
    </submittedName>
</protein>
<gene>
    <name evidence="1" type="ORF">RirG_083570</name>
</gene>
<sequence length="172" mass="20799">MRVWNSVRVKENIQDVENEIDKWEWLMLQKKLNLINEKVILVRKNRFNNFNNDNLYDLPELNFESNQNLEDENEDLIYISNLLQCNELNAWTYTMEDGNFLLKILQNHHSNYELLILQLDIKIEVQLDTTGKSIINPFYSVNLKNYLEKVWWKTIVLWSNLVPAIKNRTRRQ</sequence>
<dbReference type="Proteomes" id="UP000022910">
    <property type="component" value="Unassembled WGS sequence"/>
</dbReference>
<evidence type="ECO:0000313" key="2">
    <source>
        <dbReference type="Proteomes" id="UP000022910"/>
    </source>
</evidence>